<feature type="domain" description="Acyltransferase 3" evidence="2">
    <location>
        <begin position="5"/>
        <end position="195"/>
    </location>
</feature>
<dbReference type="GO" id="GO:0016747">
    <property type="term" value="F:acyltransferase activity, transferring groups other than amino-acyl groups"/>
    <property type="evidence" value="ECO:0007669"/>
    <property type="project" value="InterPro"/>
</dbReference>
<dbReference type="RefSeq" id="WP_183335730.1">
    <property type="nucleotide sequence ID" value="NZ_BMHX01000007.1"/>
</dbReference>
<feature type="transmembrane region" description="Helical" evidence="1">
    <location>
        <begin position="30"/>
        <end position="48"/>
    </location>
</feature>
<dbReference type="InterPro" id="IPR002656">
    <property type="entry name" value="Acyl_transf_3_dom"/>
</dbReference>
<evidence type="ECO:0000313" key="3">
    <source>
        <dbReference type="EMBL" id="MBB6169411.1"/>
    </source>
</evidence>
<keyword evidence="1" id="KW-0812">Transmembrane</keyword>
<dbReference type="InterPro" id="IPR050879">
    <property type="entry name" value="Acyltransferase_3"/>
</dbReference>
<dbReference type="PANTHER" id="PTHR23028:SF53">
    <property type="entry name" value="ACYL_TRANSF_3 DOMAIN-CONTAINING PROTEIN"/>
    <property type="match status" value="1"/>
</dbReference>
<comment type="caution">
    <text evidence="3">The sequence shown here is derived from an EMBL/GenBank/DDBJ whole genome shotgun (WGS) entry which is preliminary data.</text>
</comment>
<proteinExistence type="predicted"/>
<sequence length="205" mass="22677">MFGTFRTILAALVVLQHFSPARLVGSMAVFAFFTLSGFLMTMLMDTAYRGRPEAFALNRFLRLYPHYWLAMAITAVLLLAGVAGSRPFIGLPDSVGGWAAALLYVNYWQTSPQLLPTAWAVTNEIVFYVLIGLGLSKTPGRTLLWFLVSLVYSVLAADYAPKNADLNYFLPSAASLPFALGALAYHARGLIDRRWAPVFAAYRPW</sequence>
<dbReference type="GO" id="GO:0016020">
    <property type="term" value="C:membrane"/>
    <property type="evidence" value="ECO:0007669"/>
    <property type="project" value="TreeGrafter"/>
</dbReference>
<evidence type="ECO:0000313" key="4">
    <source>
        <dbReference type="Proteomes" id="UP000588017"/>
    </source>
</evidence>
<feature type="transmembrane region" description="Helical" evidence="1">
    <location>
        <begin position="142"/>
        <end position="160"/>
    </location>
</feature>
<feature type="transmembrane region" description="Helical" evidence="1">
    <location>
        <begin position="166"/>
        <end position="185"/>
    </location>
</feature>
<dbReference type="Proteomes" id="UP000588017">
    <property type="component" value="Unassembled WGS sequence"/>
</dbReference>
<dbReference type="Pfam" id="PF01757">
    <property type="entry name" value="Acyl_transf_3"/>
    <property type="match status" value="1"/>
</dbReference>
<dbReference type="GO" id="GO:0000271">
    <property type="term" value="P:polysaccharide biosynthetic process"/>
    <property type="evidence" value="ECO:0007669"/>
    <property type="project" value="TreeGrafter"/>
</dbReference>
<gene>
    <name evidence="3" type="ORF">HNQ73_003053</name>
</gene>
<dbReference type="EMBL" id="JACHEH010000007">
    <property type="protein sequence ID" value="MBB6169411.1"/>
    <property type="molecule type" value="Genomic_DNA"/>
</dbReference>
<feature type="transmembrane region" description="Helical" evidence="1">
    <location>
        <begin position="114"/>
        <end position="135"/>
    </location>
</feature>
<protein>
    <submittedName>
        <fullName evidence="3">Peptidoglycan/LPS O-acetylase OafA/YrhL</fullName>
    </submittedName>
</protein>
<name>A0A841KAD3_9HYPH</name>
<keyword evidence="1" id="KW-1133">Transmembrane helix</keyword>
<accession>A0A841KAD3</accession>
<evidence type="ECO:0000259" key="2">
    <source>
        <dbReference type="Pfam" id="PF01757"/>
    </source>
</evidence>
<evidence type="ECO:0000256" key="1">
    <source>
        <dbReference type="SAM" id="Phobius"/>
    </source>
</evidence>
<keyword evidence="4" id="KW-1185">Reference proteome</keyword>
<organism evidence="3 4">
    <name type="scientific">Chelatococcus composti</name>
    <dbReference type="NCBI Taxonomy" id="1743235"/>
    <lineage>
        <taxon>Bacteria</taxon>
        <taxon>Pseudomonadati</taxon>
        <taxon>Pseudomonadota</taxon>
        <taxon>Alphaproteobacteria</taxon>
        <taxon>Hyphomicrobiales</taxon>
        <taxon>Chelatococcaceae</taxon>
        <taxon>Chelatococcus</taxon>
    </lineage>
</organism>
<keyword evidence="1" id="KW-0472">Membrane</keyword>
<feature type="transmembrane region" description="Helical" evidence="1">
    <location>
        <begin position="68"/>
        <end position="89"/>
    </location>
</feature>
<dbReference type="AlphaFoldDB" id="A0A841KAD3"/>
<dbReference type="PANTHER" id="PTHR23028">
    <property type="entry name" value="ACETYLTRANSFERASE"/>
    <property type="match status" value="1"/>
</dbReference>
<reference evidence="3 4" key="1">
    <citation type="submission" date="2020-08" db="EMBL/GenBank/DDBJ databases">
        <title>Genomic Encyclopedia of Type Strains, Phase IV (KMG-IV): sequencing the most valuable type-strain genomes for metagenomic binning, comparative biology and taxonomic classification.</title>
        <authorList>
            <person name="Goeker M."/>
        </authorList>
    </citation>
    <scope>NUCLEOTIDE SEQUENCE [LARGE SCALE GENOMIC DNA]</scope>
    <source>
        <strain evidence="3 4">DSM 101465</strain>
    </source>
</reference>